<accession>A0ABU7JHL3</accession>
<evidence type="ECO:0008006" key="3">
    <source>
        <dbReference type="Google" id="ProtNLM"/>
    </source>
</evidence>
<dbReference type="Proteomes" id="UP001339167">
    <property type="component" value="Unassembled WGS sequence"/>
</dbReference>
<name>A0ABU7JHL3_9GAMM</name>
<dbReference type="Gene3D" id="2.70.70.10">
    <property type="entry name" value="Glucose Permease (Domain IIA)"/>
    <property type="match status" value="1"/>
</dbReference>
<dbReference type="SUPFAM" id="SSF51261">
    <property type="entry name" value="Duplicated hybrid motif"/>
    <property type="match status" value="1"/>
</dbReference>
<sequence length="163" mass="17854">MQTVNTSSASRLQGFSVLAPADGYLQALNQAPNAVIRQLTSLGFCLRLSAPHVVSPCAGDARLEFCPHPCIRLRHSSGLHLRLELPETLLSRYGQGLHWQLQQGPVRPGQPLLTFDPLYLQYKPILSLAVFPHPAIWAEPIAVNRAVQALEPCFSIQLAGKNS</sequence>
<organism evidence="1 2">
    <name type="scientific">Alkalimonas mucilaginosa</name>
    <dbReference type="NCBI Taxonomy" id="3057676"/>
    <lineage>
        <taxon>Bacteria</taxon>
        <taxon>Pseudomonadati</taxon>
        <taxon>Pseudomonadota</taxon>
        <taxon>Gammaproteobacteria</taxon>
        <taxon>Alkalimonas</taxon>
    </lineage>
</organism>
<dbReference type="RefSeq" id="WP_330088504.1">
    <property type="nucleotide sequence ID" value="NZ_JAUGZK010000010.1"/>
</dbReference>
<comment type="caution">
    <text evidence="1">The sequence shown here is derived from an EMBL/GenBank/DDBJ whole genome shotgun (WGS) entry which is preliminary data.</text>
</comment>
<reference evidence="1 2" key="1">
    <citation type="submission" date="2023-06" db="EMBL/GenBank/DDBJ databases">
        <title>Alkalimonas sp., MEB004 an alkaliphilic bacterium isolated from Lonar Lake, India.</title>
        <authorList>
            <person name="Joshi A."/>
            <person name="Thite S."/>
        </authorList>
    </citation>
    <scope>NUCLEOTIDE SEQUENCE [LARGE SCALE GENOMIC DNA]</scope>
    <source>
        <strain evidence="1 2">MEB004</strain>
    </source>
</reference>
<dbReference type="InterPro" id="IPR011055">
    <property type="entry name" value="Dup_hybrid_motif"/>
</dbReference>
<protein>
    <recommendedName>
        <fullName evidence="3">PTS EIIA type-1 domain-containing protein</fullName>
    </recommendedName>
</protein>
<keyword evidence="2" id="KW-1185">Reference proteome</keyword>
<proteinExistence type="predicted"/>
<evidence type="ECO:0000313" key="2">
    <source>
        <dbReference type="Proteomes" id="UP001339167"/>
    </source>
</evidence>
<dbReference type="EMBL" id="JAUGZK010000010">
    <property type="protein sequence ID" value="MEE2025184.1"/>
    <property type="molecule type" value="Genomic_DNA"/>
</dbReference>
<evidence type="ECO:0000313" key="1">
    <source>
        <dbReference type="EMBL" id="MEE2025184.1"/>
    </source>
</evidence>
<gene>
    <name evidence="1" type="ORF">QWF21_13105</name>
</gene>